<name>R6IK79_9FIRM</name>
<reference evidence="4" key="1">
    <citation type="submission" date="2012-11" db="EMBL/GenBank/DDBJ databases">
        <title>Dependencies among metagenomic species, viruses, plasmids and units of genetic variation.</title>
        <authorList>
            <person name="Nielsen H.B."/>
            <person name="Almeida M."/>
            <person name="Juncker A.S."/>
            <person name="Rasmussen S."/>
            <person name="Li J."/>
            <person name="Sunagawa S."/>
            <person name="Plichta D."/>
            <person name="Gautier L."/>
            <person name="Le Chatelier E."/>
            <person name="Peletier E."/>
            <person name="Bonde I."/>
            <person name="Nielsen T."/>
            <person name="Manichanh C."/>
            <person name="Arumugam M."/>
            <person name="Batto J."/>
            <person name="Santos M.B.Q.D."/>
            <person name="Blom N."/>
            <person name="Borruel N."/>
            <person name="Burgdorf K.S."/>
            <person name="Boumezbeur F."/>
            <person name="Casellas F."/>
            <person name="Dore J."/>
            <person name="Guarner F."/>
            <person name="Hansen T."/>
            <person name="Hildebrand F."/>
            <person name="Kaas R.S."/>
            <person name="Kennedy S."/>
            <person name="Kristiansen K."/>
            <person name="Kultima J.R."/>
            <person name="Leonard P."/>
            <person name="Levenez F."/>
            <person name="Lund O."/>
            <person name="Moumen B."/>
            <person name="Le Paslier D."/>
            <person name="Pons N."/>
            <person name="Pedersen O."/>
            <person name="Prifti E."/>
            <person name="Qin J."/>
            <person name="Raes J."/>
            <person name="Tap J."/>
            <person name="Tims S."/>
            <person name="Ussery D.W."/>
            <person name="Yamada T."/>
            <person name="MetaHit consortium"/>
            <person name="Renault P."/>
            <person name="Sicheritz-Ponten T."/>
            <person name="Bork P."/>
            <person name="Wang J."/>
            <person name="Brunak S."/>
            <person name="Ehrlich S.D."/>
        </authorList>
    </citation>
    <scope>NUCLEOTIDE SEQUENCE [LARGE SCALE GENOMIC DNA]</scope>
</reference>
<dbReference type="InterPro" id="IPR001173">
    <property type="entry name" value="Glyco_trans_2-like"/>
</dbReference>
<accession>R6IK79</accession>
<dbReference type="InterPro" id="IPR029044">
    <property type="entry name" value="Nucleotide-diphossugar_trans"/>
</dbReference>
<dbReference type="eggNOG" id="COG1216">
    <property type="taxonomic scope" value="Bacteria"/>
</dbReference>
<evidence type="ECO:0000256" key="1">
    <source>
        <dbReference type="ARBA" id="ARBA00022676"/>
    </source>
</evidence>
<keyword evidence="2 4" id="KW-0808">Transferase</keyword>
<dbReference type="STRING" id="1262914.BN533_00901"/>
<dbReference type="SUPFAM" id="SSF53448">
    <property type="entry name" value="Nucleotide-diphospho-sugar transferases"/>
    <property type="match status" value="1"/>
</dbReference>
<evidence type="ECO:0000313" key="4">
    <source>
        <dbReference type="EMBL" id="CDB45776.1"/>
    </source>
</evidence>
<dbReference type="GeneID" id="49407880"/>
<dbReference type="PANTHER" id="PTHR22916:SF51">
    <property type="entry name" value="GLYCOSYLTRANSFERASE EPSH-RELATED"/>
    <property type="match status" value="1"/>
</dbReference>
<dbReference type="AlphaFoldDB" id="R6IK79"/>
<keyword evidence="1" id="KW-0328">Glycosyltransferase</keyword>
<dbReference type="Pfam" id="PF00535">
    <property type="entry name" value="Glycos_transf_2"/>
    <property type="match status" value="1"/>
</dbReference>
<dbReference type="GO" id="GO:0016757">
    <property type="term" value="F:glycosyltransferase activity"/>
    <property type="evidence" value="ECO:0007669"/>
    <property type="project" value="UniProtKB-KW"/>
</dbReference>
<sequence length="335" mass="39279">MKREFISVIVPVYNVEYYLKQCLDSIVNQTYRNLEIILVDDGSTDSSGDICDEYAQIDARIKVIHKENGGLSSARNAGLDVCTSGGELIAFVDSDDWLELDMFEVLYTNLKEKNVDIACVGYYQCYMNKIVKGNFCKGKLYSGENLISEICEDGYYNLAVWNKLFKRSIFDKIRFPDNRYEDAFIFFEILERVSKVYISQETKYFYRQRKDSIMNKVFDDNVLDNITYRELFLETAHKRYQRLIPLMSFNCKMGYFFVLGILAKSKDIKNKFELARELQRKMREGIKEVIKSDKVNFNGKIAYTSLAVSFKLYQYLFELNKFIKKLSGKQNILYP</sequence>
<dbReference type="PANTHER" id="PTHR22916">
    <property type="entry name" value="GLYCOSYLTRANSFERASE"/>
    <property type="match status" value="1"/>
</dbReference>
<dbReference type="CDD" id="cd00761">
    <property type="entry name" value="Glyco_tranf_GTA_type"/>
    <property type="match status" value="1"/>
</dbReference>
<evidence type="ECO:0000256" key="2">
    <source>
        <dbReference type="ARBA" id="ARBA00022679"/>
    </source>
</evidence>
<comment type="caution">
    <text evidence="4">The sequence shown here is derived from an EMBL/GenBank/DDBJ whole genome shotgun (WGS) entry which is preliminary data.</text>
</comment>
<proteinExistence type="predicted"/>
<gene>
    <name evidence="4" type="ORF">BN533_00901</name>
</gene>
<organism evidence="4">
    <name type="scientific">Phascolarctobacterium faecium</name>
    <dbReference type="NCBI Taxonomy" id="33025"/>
    <lineage>
        <taxon>Bacteria</taxon>
        <taxon>Bacillati</taxon>
        <taxon>Bacillota</taxon>
        <taxon>Negativicutes</taxon>
        <taxon>Acidaminococcales</taxon>
        <taxon>Acidaminococcaceae</taxon>
        <taxon>Phascolarctobacterium</taxon>
    </lineage>
</organism>
<dbReference type="EMBL" id="CBDS010000056">
    <property type="protein sequence ID" value="CDB45776.1"/>
    <property type="molecule type" value="Genomic_DNA"/>
</dbReference>
<protein>
    <submittedName>
        <fullName evidence="4">Glycosyltransferase group 2 family protein</fullName>
    </submittedName>
</protein>
<feature type="domain" description="Glycosyltransferase 2-like" evidence="3">
    <location>
        <begin position="7"/>
        <end position="129"/>
    </location>
</feature>
<evidence type="ECO:0000259" key="3">
    <source>
        <dbReference type="Pfam" id="PF00535"/>
    </source>
</evidence>
<dbReference type="Gene3D" id="3.90.550.10">
    <property type="entry name" value="Spore Coat Polysaccharide Biosynthesis Protein SpsA, Chain A"/>
    <property type="match status" value="1"/>
</dbReference>
<dbReference type="RefSeq" id="WP_021717803.1">
    <property type="nucleotide sequence ID" value="NZ_AP019004.1"/>
</dbReference>
<dbReference type="HOGENOM" id="CLU_025996_25_1_9"/>
<accession>A0A3G9GVQ9</accession>